<protein>
    <submittedName>
        <fullName evidence="1">Uncharacterized protein</fullName>
    </submittedName>
</protein>
<dbReference type="EMBL" id="MH651185">
    <property type="protein sequence ID" value="AXQ64804.1"/>
    <property type="molecule type" value="Genomic_DNA"/>
</dbReference>
<dbReference type="RefSeq" id="YP_009808440.1">
    <property type="nucleotide sequence ID" value="NC_048040.1"/>
</dbReference>
<evidence type="ECO:0000313" key="1">
    <source>
        <dbReference type="EMBL" id="AXQ64804.1"/>
    </source>
</evidence>
<evidence type="ECO:0000313" key="2">
    <source>
        <dbReference type="Proteomes" id="UP000264531"/>
    </source>
</evidence>
<dbReference type="GeneID" id="54999342"/>
<dbReference type="Proteomes" id="UP000264531">
    <property type="component" value="Segment"/>
</dbReference>
<reference evidence="1 2" key="1">
    <citation type="submission" date="2018-07" db="EMBL/GenBank/DDBJ databases">
        <authorList>
            <person name="Washington J.M."/>
            <person name="Garlena R.A."/>
            <person name="Russell D.A."/>
            <person name="Pope W.H."/>
            <person name="Jacobs-Sera D."/>
            <person name="Hatfull G.F."/>
        </authorList>
    </citation>
    <scope>NUCLEOTIDE SEQUENCE [LARGE SCALE GENOMIC DNA]</scope>
</reference>
<keyword evidence="2" id="KW-1185">Reference proteome</keyword>
<name>A0A385DZH9_9CAUD</name>
<dbReference type="KEGG" id="vg:54999342"/>
<gene>
    <name evidence="1" type="primary">99</name>
    <name evidence="1" type="ORF">SEA_PHISTORY_99</name>
</gene>
<proteinExistence type="predicted"/>
<accession>A0A385DZH9</accession>
<sequence>MTDDATTRLARDLCRHIWGNDDWLGLEDDDQEMWLQHARELRAEGWTQQ</sequence>
<organism evidence="1 2">
    <name type="scientific">Gordonia phage Phistory</name>
    <dbReference type="NCBI Taxonomy" id="2301694"/>
    <lineage>
        <taxon>Viruses</taxon>
        <taxon>Duplodnaviria</taxon>
        <taxon>Heunggongvirae</taxon>
        <taxon>Uroviricota</taxon>
        <taxon>Caudoviricetes</taxon>
        <taxon>Langleyhallvirinae</taxon>
        <taxon>Phistoryvirus</taxon>
        <taxon>Phistoryvirus phistory</taxon>
    </lineage>
</organism>